<dbReference type="RefSeq" id="WP_319953101.1">
    <property type="nucleotide sequence ID" value="NZ_JAXAVX010000002.1"/>
</dbReference>
<protein>
    <submittedName>
        <fullName evidence="1">Uncharacterized protein</fullName>
    </submittedName>
</protein>
<accession>A0ABU4VJ61</accession>
<proteinExistence type="predicted"/>
<dbReference type="Proteomes" id="UP001277761">
    <property type="component" value="Unassembled WGS sequence"/>
</dbReference>
<name>A0ABU4VJ61_9ACTN</name>
<comment type="caution">
    <text evidence="1">The sequence shown here is derived from an EMBL/GenBank/DDBJ whole genome shotgun (WGS) entry which is preliminary data.</text>
</comment>
<sequence>MRASSEGTANVQHRTTSAIAGIATTAAVLGIGVSPAAADRADVRATTGDTLYLGAPLMTGTFAPDACVLLCSSGSPANPVAGSSDLVGMDVSGPVLGVGGGTIEVRSEPFVYDGASGRVPSTLRVSYDRRGEGRGGARASTTLDIVPVGIDGRDSGKPVATVAARSLPLDGTRQTVGPVVLPADGLALGGRYRTVARARVDLPTSSRAAIRVAPARIVALGPEAAPAALRASRPAVRVSGRRVRATVGCPTTAIGSCWVEGRLRAGSARLRSLPVVRDLPPGARRTVAVRLTAAQLARVRRAKRLVTTVAVRDSAGRRSSATRRTVVR</sequence>
<dbReference type="EMBL" id="JAXAVX010000002">
    <property type="protein sequence ID" value="MDX8150948.1"/>
    <property type="molecule type" value="Genomic_DNA"/>
</dbReference>
<gene>
    <name evidence="1" type="ORF">SK069_05025</name>
</gene>
<evidence type="ECO:0000313" key="1">
    <source>
        <dbReference type="EMBL" id="MDX8150948.1"/>
    </source>
</evidence>
<reference evidence="1 2" key="1">
    <citation type="submission" date="2023-11" db="EMBL/GenBank/DDBJ databases">
        <authorList>
            <person name="Xu M."/>
            <person name="Jiang T."/>
        </authorList>
    </citation>
    <scope>NUCLEOTIDE SEQUENCE [LARGE SCALE GENOMIC DNA]</scope>
    <source>
        <strain evidence="1 2">SD</strain>
    </source>
</reference>
<organism evidence="1 2">
    <name type="scientific">Patulibacter brassicae</name>
    <dbReference type="NCBI Taxonomy" id="1705717"/>
    <lineage>
        <taxon>Bacteria</taxon>
        <taxon>Bacillati</taxon>
        <taxon>Actinomycetota</taxon>
        <taxon>Thermoleophilia</taxon>
        <taxon>Solirubrobacterales</taxon>
        <taxon>Patulibacteraceae</taxon>
        <taxon>Patulibacter</taxon>
    </lineage>
</organism>
<evidence type="ECO:0000313" key="2">
    <source>
        <dbReference type="Proteomes" id="UP001277761"/>
    </source>
</evidence>
<keyword evidence="2" id="KW-1185">Reference proteome</keyword>